<dbReference type="Proteomes" id="UP000237000">
    <property type="component" value="Unassembled WGS sequence"/>
</dbReference>
<accession>A0A2P5EAS4</accession>
<dbReference type="EMBL" id="JXTC01000190">
    <property type="protein sequence ID" value="PON82626.1"/>
    <property type="molecule type" value="Genomic_DNA"/>
</dbReference>
<organism evidence="1 2">
    <name type="scientific">Trema orientale</name>
    <name type="common">Charcoal tree</name>
    <name type="synonym">Celtis orientalis</name>
    <dbReference type="NCBI Taxonomy" id="63057"/>
    <lineage>
        <taxon>Eukaryota</taxon>
        <taxon>Viridiplantae</taxon>
        <taxon>Streptophyta</taxon>
        <taxon>Embryophyta</taxon>
        <taxon>Tracheophyta</taxon>
        <taxon>Spermatophyta</taxon>
        <taxon>Magnoliopsida</taxon>
        <taxon>eudicotyledons</taxon>
        <taxon>Gunneridae</taxon>
        <taxon>Pentapetalae</taxon>
        <taxon>rosids</taxon>
        <taxon>fabids</taxon>
        <taxon>Rosales</taxon>
        <taxon>Cannabaceae</taxon>
        <taxon>Trema</taxon>
    </lineage>
</organism>
<gene>
    <name evidence="1" type="ORF">TorRG33x02_215550</name>
</gene>
<name>A0A2P5EAS4_TREOI</name>
<reference evidence="2" key="1">
    <citation type="submission" date="2016-06" db="EMBL/GenBank/DDBJ databases">
        <title>Parallel loss of symbiosis genes in relatives of nitrogen-fixing non-legume Parasponia.</title>
        <authorList>
            <person name="Van Velzen R."/>
            <person name="Holmer R."/>
            <person name="Bu F."/>
            <person name="Rutten L."/>
            <person name="Van Zeijl A."/>
            <person name="Liu W."/>
            <person name="Santuari L."/>
            <person name="Cao Q."/>
            <person name="Sharma T."/>
            <person name="Shen D."/>
            <person name="Roswanjaya Y."/>
            <person name="Wardhani T."/>
            <person name="Kalhor M.S."/>
            <person name="Jansen J."/>
            <person name="Van den Hoogen J."/>
            <person name="Gungor B."/>
            <person name="Hartog M."/>
            <person name="Hontelez J."/>
            <person name="Verver J."/>
            <person name="Yang W.-C."/>
            <person name="Schijlen E."/>
            <person name="Repin R."/>
            <person name="Schilthuizen M."/>
            <person name="Schranz E."/>
            <person name="Heidstra R."/>
            <person name="Miyata K."/>
            <person name="Fedorova E."/>
            <person name="Kohlen W."/>
            <person name="Bisseling T."/>
            <person name="Smit S."/>
            <person name="Geurts R."/>
        </authorList>
    </citation>
    <scope>NUCLEOTIDE SEQUENCE [LARGE SCALE GENOMIC DNA]</scope>
    <source>
        <strain evidence="2">cv. RG33-2</strain>
    </source>
</reference>
<sequence>MDYVMDAIQRIETAYVKLFEDIRNIEGEIIAFREEFEHRKDAISSSSQFDIRNYTLLDGFQAKPEKVVGVRFKEAAVGGKKSGGSGATMKQGSSCKAVSVTKISPFTLINALQYHEEVTVVNYIFNEDL</sequence>
<dbReference type="AlphaFoldDB" id="A0A2P5EAS4"/>
<evidence type="ECO:0000313" key="2">
    <source>
        <dbReference type="Proteomes" id="UP000237000"/>
    </source>
</evidence>
<evidence type="ECO:0000313" key="1">
    <source>
        <dbReference type="EMBL" id="PON82626.1"/>
    </source>
</evidence>
<protein>
    <submittedName>
        <fullName evidence="1">Uncharacterized protein</fullName>
    </submittedName>
</protein>
<proteinExistence type="predicted"/>
<comment type="caution">
    <text evidence="1">The sequence shown here is derived from an EMBL/GenBank/DDBJ whole genome shotgun (WGS) entry which is preliminary data.</text>
</comment>
<dbReference type="InParanoid" id="A0A2P5EAS4"/>
<keyword evidence="2" id="KW-1185">Reference proteome</keyword>